<evidence type="ECO:0000256" key="1">
    <source>
        <dbReference type="SAM" id="Coils"/>
    </source>
</evidence>
<gene>
    <name evidence="3" type="ORF">FZC76_20740</name>
</gene>
<sequence>MFNGMKWLKCDLQMQTPGDQHNWVRTCDAYIGSTYTEEQLNQSVDLYLKRCHEVGLKVIGVTDHNFIGKEYLKRLIGRNQEVARNLDKEPLVIFPGFEVEIAQGLGVHVLCLFETNTPLDVIDEMVTELGLPSRRRVINGTITPLNRDFNTILTFIQEHKDYPGIVIAAHPLAESGMLNDSFMTDHFQREMFKDPRLLVMEIPKVIESLPRGIKKIILSSDDCHEHWKRDRAIATVMSSDCYSLTESDKGFIGKRHSWIQFSKPSIDSLRQAFIDHSSRIKLQVSSPNEGNNYGKITSLEIRDVSFLDNQTINFSQNLNCIIGGRGSGKSSILEYIRLCTNSVSKFNEQLSRIQSTLQQESILKLTWQDPNGLTDVLHFSNGQVTIPSRTEVKDIDVIFKSLGINIYSQREITQMGQDSPSLMPLIDRISVNELKEESNQEKEVAEKLISLIQSEMKFLRLKEEKIELEQEFEELNRKRDTFTSVKEFSEKKKKVILTRAFVSKVRSDKTEIDGSVEQLVDTLTTINEQYENMVLDSENLIKSEYINYIREQFVQAIKSIKSDIQKTKEDLNNSLLSTIDKHDSWDSLKSEFDINEKEFEDACKAKGITEEEFESLKDTEQKLNRKDQEIVQKEEELTQTLELLKEKGNLYDSLNEIWKKQHEIRQTKVNNLISIDTIPKVTVDGNDVPFLKIDIIYMGDINHYMNMWMKFPIDGRSKLGRNWEFIGELAYSQFQHTSSPSPWVIIQEWLENEAIIPSELNPFYKELKSHLNDHFEQWEKFRTKRIQDTIDITLYRADGTRAGSLLDNGLSDGQKNTAILTLLFTEGTGPIIIDQPEDELDSDFIYNELVPIIRKMKNKRQIILVSHNANLPVNGDAELIYALKTDVGKGKLRTEGGLDNPDVKRAILDIMEGSEEAFKKRSEKYNSY</sequence>
<organism evidence="3 4">
    <name type="scientific">Sutcliffiella horikoshii</name>
    <dbReference type="NCBI Taxonomy" id="79883"/>
    <lineage>
        <taxon>Bacteria</taxon>
        <taxon>Bacillati</taxon>
        <taxon>Bacillota</taxon>
        <taxon>Bacilli</taxon>
        <taxon>Bacillales</taxon>
        <taxon>Bacillaceae</taxon>
        <taxon>Sutcliffiella</taxon>
    </lineage>
</organism>
<evidence type="ECO:0000313" key="3">
    <source>
        <dbReference type="EMBL" id="TYS62531.1"/>
    </source>
</evidence>
<dbReference type="SUPFAM" id="SSF52540">
    <property type="entry name" value="P-loop containing nucleoside triphosphate hydrolases"/>
    <property type="match status" value="1"/>
</dbReference>
<name>A0A5D4SIK1_9BACI</name>
<feature type="coiled-coil region" evidence="1">
    <location>
        <begin position="616"/>
        <end position="643"/>
    </location>
</feature>
<dbReference type="GO" id="GO:0006302">
    <property type="term" value="P:double-strand break repair"/>
    <property type="evidence" value="ECO:0007669"/>
    <property type="project" value="InterPro"/>
</dbReference>
<dbReference type="PANTHER" id="PTHR32182">
    <property type="entry name" value="DNA REPLICATION AND REPAIR PROTEIN RECF"/>
    <property type="match status" value="1"/>
</dbReference>
<dbReference type="Gene3D" id="3.20.20.140">
    <property type="entry name" value="Metal-dependent hydrolases"/>
    <property type="match status" value="1"/>
</dbReference>
<dbReference type="InterPro" id="IPR016195">
    <property type="entry name" value="Pol/histidinol_Pase-like"/>
</dbReference>
<dbReference type="Proteomes" id="UP000322524">
    <property type="component" value="Unassembled WGS sequence"/>
</dbReference>
<feature type="coiled-coil region" evidence="1">
    <location>
        <begin position="431"/>
        <end position="485"/>
    </location>
</feature>
<dbReference type="AlphaFoldDB" id="A0A5D4SIK1"/>
<dbReference type="InterPro" id="IPR038729">
    <property type="entry name" value="Rad50/SbcC_AAA"/>
</dbReference>
<proteinExistence type="predicted"/>
<dbReference type="InterPro" id="IPR027417">
    <property type="entry name" value="P-loop_NTPase"/>
</dbReference>
<dbReference type="NCBIfam" id="NF045780">
    <property type="entry name" value="TrlF_fam_ATP"/>
    <property type="match status" value="1"/>
</dbReference>
<dbReference type="InterPro" id="IPR054787">
    <property type="entry name" value="TrlF_ATPase"/>
</dbReference>
<comment type="caution">
    <text evidence="3">The sequence shown here is derived from an EMBL/GenBank/DDBJ whole genome shotgun (WGS) entry which is preliminary data.</text>
</comment>
<evidence type="ECO:0000259" key="2">
    <source>
        <dbReference type="Pfam" id="PF13476"/>
    </source>
</evidence>
<dbReference type="Gene3D" id="3.40.50.300">
    <property type="entry name" value="P-loop containing nucleotide triphosphate hydrolases"/>
    <property type="match status" value="2"/>
</dbReference>
<dbReference type="RefSeq" id="WP_148990061.1">
    <property type="nucleotide sequence ID" value="NZ_VTEV01000012.1"/>
</dbReference>
<dbReference type="SUPFAM" id="SSF89550">
    <property type="entry name" value="PHP domain-like"/>
    <property type="match status" value="1"/>
</dbReference>
<evidence type="ECO:0000313" key="4">
    <source>
        <dbReference type="Proteomes" id="UP000322524"/>
    </source>
</evidence>
<dbReference type="OrthoDB" id="9791620at2"/>
<feature type="domain" description="Rad50/SbcC-type AAA" evidence="2">
    <location>
        <begin position="299"/>
        <end position="511"/>
    </location>
</feature>
<dbReference type="Pfam" id="PF13476">
    <property type="entry name" value="AAA_23"/>
    <property type="match status" value="1"/>
</dbReference>
<dbReference type="PANTHER" id="PTHR32182:SF22">
    <property type="entry name" value="ATP-DEPENDENT ENDONUCLEASE, OLD FAMILY-RELATED"/>
    <property type="match status" value="1"/>
</dbReference>
<dbReference type="EMBL" id="VTEV01000012">
    <property type="protein sequence ID" value="TYS62531.1"/>
    <property type="molecule type" value="Genomic_DNA"/>
</dbReference>
<keyword evidence="1" id="KW-0175">Coiled coil</keyword>
<reference evidence="3 4" key="1">
    <citation type="submission" date="2019-08" db="EMBL/GenBank/DDBJ databases">
        <title>Bacillus genomes from the desert of Cuatro Cienegas, Coahuila.</title>
        <authorList>
            <person name="Olmedo-Alvarez G."/>
        </authorList>
    </citation>
    <scope>NUCLEOTIDE SEQUENCE [LARGE SCALE GENOMIC DNA]</scope>
    <source>
        <strain evidence="3 4">CH28_1T</strain>
    </source>
</reference>
<protein>
    <submittedName>
        <fullName evidence="3">AAA family ATPase</fullName>
    </submittedName>
</protein>
<accession>A0A5D4SIK1</accession>
<dbReference type="GO" id="GO:0000731">
    <property type="term" value="P:DNA synthesis involved in DNA repair"/>
    <property type="evidence" value="ECO:0007669"/>
    <property type="project" value="TreeGrafter"/>
</dbReference>
<dbReference type="GO" id="GO:0016887">
    <property type="term" value="F:ATP hydrolysis activity"/>
    <property type="evidence" value="ECO:0007669"/>
    <property type="project" value="InterPro"/>
</dbReference>